<keyword evidence="12" id="KW-0472">Membrane</keyword>
<evidence type="ECO:0000256" key="6">
    <source>
        <dbReference type="ARBA" id="ARBA00013482"/>
    </source>
</evidence>
<evidence type="ECO:0000256" key="1">
    <source>
        <dbReference type="ARBA" id="ARBA00003195"/>
    </source>
</evidence>
<dbReference type="InterPro" id="IPR019342">
    <property type="entry name" value="NADH_UbQ_OxRdtase_FeS-su5"/>
</dbReference>
<evidence type="ECO:0000256" key="12">
    <source>
        <dbReference type="ARBA" id="ARBA00023136"/>
    </source>
</evidence>
<reference evidence="17" key="1">
    <citation type="submission" date="2021-01" db="EMBL/GenBank/DDBJ databases">
        <authorList>
            <person name="Kaushik A."/>
        </authorList>
    </citation>
    <scope>NUCLEOTIDE SEQUENCE</scope>
    <source>
        <strain evidence="17">AG1-1C</strain>
    </source>
</reference>
<sequence>MTGNLRAKSSAAGSNVFGYVVGSADKAATWDLTNVASSIVVVGRVLNLLDYVIHPGLLVTTMASGFSYTGGRSRCFPFWQEFAKCYANADTPSECRAQSEDYLECLHHTKEIARAKTIKTHFVQTQAHQGKEGRKIADILSEGVIVGVGLINKDK</sequence>
<dbReference type="GO" id="GO:0005758">
    <property type="term" value="C:mitochondrial intermembrane space"/>
    <property type="evidence" value="ECO:0007669"/>
    <property type="project" value="UniProtKB-SubCell"/>
</dbReference>
<dbReference type="PANTHER" id="PTHR15224">
    <property type="entry name" value="NADH DEHYDROGENASE [UBIQUINONE] IRON-SULFUR PROTEIN 5"/>
    <property type="match status" value="1"/>
</dbReference>
<protein>
    <recommendedName>
        <fullName evidence="6">NADH dehydrogenase [ubiquinone] iron-sulfur protein 5</fullName>
    </recommendedName>
    <alternativeName>
        <fullName evidence="14">Complex I-15 kDa</fullName>
    </alternativeName>
    <alternativeName>
        <fullName evidence="15">NADH-ubiquinone oxidoreductase 15 kDa subunit</fullName>
    </alternativeName>
</protein>
<evidence type="ECO:0000256" key="5">
    <source>
        <dbReference type="ARBA" id="ARBA00011261"/>
    </source>
</evidence>
<comment type="caution">
    <text evidence="17">The sequence shown here is derived from an EMBL/GenBank/DDBJ whole genome shotgun (WGS) entry which is preliminary data.</text>
</comment>
<evidence type="ECO:0000256" key="11">
    <source>
        <dbReference type="ARBA" id="ARBA00023128"/>
    </source>
</evidence>
<dbReference type="PANTHER" id="PTHR15224:SF1">
    <property type="entry name" value="NADH DEHYDROGENASE [UBIQUINONE] IRON-SULFUR PROTEIN 5"/>
    <property type="match status" value="1"/>
</dbReference>
<comment type="subunit">
    <text evidence="5">Mammalian complex I is composed of 45 different subunits. This is a component of the iron-sulfur (IP) fragment of the enzyme.</text>
</comment>
<keyword evidence="13 16" id="KW-1015">Disulfide bond</keyword>
<keyword evidence="7" id="KW-0813">Transport</keyword>
<keyword evidence="8" id="KW-0679">Respiratory chain</keyword>
<evidence type="ECO:0000313" key="17">
    <source>
        <dbReference type="EMBL" id="CAE6389866.1"/>
    </source>
</evidence>
<evidence type="ECO:0000256" key="15">
    <source>
        <dbReference type="ARBA" id="ARBA00032739"/>
    </source>
</evidence>
<comment type="subcellular location">
    <subcellularLocation>
        <location evidence="3">Mitochondrion inner membrane</location>
        <topology evidence="3">Peripheral membrane protein</topology>
    </subcellularLocation>
    <subcellularLocation>
        <location evidence="2">Mitochondrion intermembrane space</location>
    </subcellularLocation>
</comment>
<comment type="function">
    <text evidence="1">Accessory subunit of the mitochondrial membrane respiratory chain NADH dehydrogenase (Complex I), that is believed not to be involved in catalysis. Complex I functions in the transfer of electrons from NADH to the respiratory chain. The immediate electron acceptor for the enzyme is believed to be ubiquinone.</text>
</comment>
<comment type="similarity">
    <text evidence="4">Belongs to the complex I NDUFS5 subunit family.</text>
</comment>
<evidence type="ECO:0000256" key="8">
    <source>
        <dbReference type="ARBA" id="ARBA00022660"/>
    </source>
</evidence>
<feature type="disulfide bond" evidence="16">
    <location>
        <begin position="75"/>
        <end position="105"/>
    </location>
</feature>
<dbReference type="Pfam" id="PF10200">
    <property type="entry name" value="Ndufs5"/>
    <property type="match status" value="1"/>
</dbReference>
<gene>
    <name evidence="17" type="ORF">RDB_LOCUS42395</name>
</gene>
<evidence type="ECO:0000256" key="16">
    <source>
        <dbReference type="PIRSR" id="PIRSR619342-50"/>
    </source>
</evidence>
<dbReference type="GO" id="GO:0032981">
    <property type="term" value="P:mitochondrial respiratory chain complex I assembly"/>
    <property type="evidence" value="ECO:0007669"/>
    <property type="project" value="TreeGrafter"/>
</dbReference>
<evidence type="ECO:0000256" key="3">
    <source>
        <dbReference type="ARBA" id="ARBA00004637"/>
    </source>
</evidence>
<name>A0A8H2WIP2_9AGAM</name>
<evidence type="ECO:0000256" key="9">
    <source>
        <dbReference type="ARBA" id="ARBA00022792"/>
    </source>
</evidence>
<accession>A0A8H2WIP2</accession>
<dbReference type="EMBL" id="CAJMWS010000275">
    <property type="protein sequence ID" value="CAE6389866.1"/>
    <property type="molecule type" value="Genomic_DNA"/>
</dbReference>
<dbReference type="AlphaFoldDB" id="A0A8H2WIP2"/>
<evidence type="ECO:0000256" key="7">
    <source>
        <dbReference type="ARBA" id="ARBA00022448"/>
    </source>
</evidence>
<dbReference type="Proteomes" id="UP000663846">
    <property type="component" value="Unassembled WGS sequence"/>
</dbReference>
<evidence type="ECO:0000256" key="10">
    <source>
        <dbReference type="ARBA" id="ARBA00022982"/>
    </source>
</evidence>
<feature type="disulfide bond" evidence="16">
    <location>
        <begin position="85"/>
        <end position="95"/>
    </location>
</feature>
<dbReference type="GO" id="GO:0005743">
    <property type="term" value="C:mitochondrial inner membrane"/>
    <property type="evidence" value="ECO:0007669"/>
    <property type="project" value="UniProtKB-SubCell"/>
</dbReference>
<dbReference type="CDD" id="cd24141">
    <property type="entry name" value="NDUFS5-like"/>
    <property type="match status" value="1"/>
</dbReference>
<evidence type="ECO:0000256" key="13">
    <source>
        <dbReference type="ARBA" id="ARBA00023157"/>
    </source>
</evidence>
<keyword evidence="10" id="KW-0249">Electron transport</keyword>
<evidence type="ECO:0000256" key="14">
    <source>
        <dbReference type="ARBA" id="ARBA00031222"/>
    </source>
</evidence>
<evidence type="ECO:0000313" key="18">
    <source>
        <dbReference type="Proteomes" id="UP000663846"/>
    </source>
</evidence>
<keyword evidence="9" id="KW-0999">Mitochondrion inner membrane</keyword>
<evidence type="ECO:0000256" key="2">
    <source>
        <dbReference type="ARBA" id="ARBA00004569"/>
    </source>
</evidence>
<keyword evidence="11" id="KW-0496">Mitochondrion</keyword>
<evidence type="ECO:0000256" key="4">
    <source>
        <dbReference type="ARBA" id="ARBA00007372"/>
    </source>
</evidence>
<organism evidence="17 18">
    <name type="scientific">Rhizoctonia solani</name>
    <dbReference type="NCBI Taxonomy" id="456999"/>
    <lineage>
        <taxon>Eukaryota</taxon>
        <taxon>Fungi</taxon>
        <taxon>Dikarya</taxon>
        <taxon>Basidiomycota</taxon>
        <taxon>Agaricomycotina</taxon>
        <taxon>Agaricomycetes</taxon>
        <taxon>Cantharellales</taxon>
        <taxon>Ceratobasidiaceae</taxon>
        <taxon>Rhizoctonia</taxon>
    </lineage>
</organism>
<proteinExistence type="inferred from homology"/>